<dbReference type="PANTHER" id="PTHR30489">
    <property type="entry name" value="LIPOPROTEIN-RELEASING SYSTEM TRANSMEMBRANE PROTEIN LOLE"/>
    <property type="match status" value="1"/>
</dbReference>
<sequence length="420" mass="45739">MSAPLAFWRQRFEWVIGLRYLRAKRSEFFISVITALSMGGVVLGVAALITVLAVMTGFREELQRQILGVTSHVTVRAPSGNLEGPESLIPRILETPGVVAVAPYTLHQAMLSSQGRSFGVVLRGMDPERETKVSALGANLRQGKLEGLPKQAIVLGGKLARHLQVELGDRVTVTVAVSSAGSGVARPRMEAFQVAAIFESGMHEYDNAMAYIRIDDAQRLMEMGQTVTGIEMLATTPDTAPMVAQALRESFGKGYWIRDWMEMNRNFFRILQMQKSVLFVILLLVVLVAAFNIISSLIMVVMEKGGEIAILKTMGARASSILAIFMIHGGIIGAVGTTLGTLLGLVLSWNLEQAVRALEKLLDMQLISGEVYFIDHLPARVVAGDVAWVAGSSLAITLVATLYPAWRAARVDPVETLRHE</sequence>
<evidence type="ECO:0000256" key="5">
    <source>
        <dbReference type="ARBA" id="ARBA00022692"/>
    </source>
</evidence>
<dbReference type="Pfam" id="PF02687">
    <property type="entry name" value="FtsX"/>
    <property type="match status" value="1"/>
</dbReference>
<comment type="subcellular location">
    <subcellularLocation>
        <location evidence="1">Cell membrane</location>
        <topology evidence="1">Multi-pass membrane protein</topology>
    </subcellularLocation>
</comment>
<dbReference type="InterPro" id="IPR051447">
    <property type="entry name" value="Lipoprotein-release_system"/>
</dbReference>
<organism evidence="11 12">
    <name type="scientific">Candidatus Magnetaquiglobus chichijimensis</name>
    <dbReference type="NCBI Taxonomy" id="3141448"/>
    <lineage>
        <taxon>Bacteria</taxon>
        <taxon>Pseudomonadati</taxon>
        <taxon>Pseudomonadota</taxon>
        <taxon>Magnetococcia</taxon>
        <taxon>Magnetococcales</taxon>
        <taxon>Candidatus Magnetaquicoccaceae</taxon>
        <taxon>Candidatus Magnetaquiglobus</taxon>
    </lineage>
</organism>
<dbReference type="InterPro" id="IPR011925">
    <property type="entry name" value="LolCE_TM"/>
</dbReference>
<keyword evidence="7 8" id="KW-0472">Membrane</keyword>
<evidence type="ECO:0000256" key="1">
    <source>
        <dbReference type="ARBA" id="ARBA00004651"/>
    </source>
</evidence>
<keyword evidence="6 8" id="KW-1133">Transmembrane helix</keyword>
<evidence type="ECO:0000256" key="3">
    <source>
        <dbReference type="ARBA" id="ARBA00022448"/>
    </source>
</evidence>
<dbReference type="PANTHER" id="PTHR30489:SF0">
    <property type="entry name" value="LIPOPROTEIN-RELEASING SYSTEM TRANSMEMBRANE PROTEIN LOLE"/>
    <property type="match status" value="1"/>
</dbReference>
<keyword evidence="12" id="KW-1185">Reference proteome</keyword>
<evidence type="ECO:0000259" key="10">
    <source>
        <dbReference type="Pfam" id="PF12704"/>
    </source>
</evidence>
<dbReference type="InterPro" id="IPR025857">
    <property type="entry name" value="MacB_PCD"/>
</dbReference>
<keyword evidence="4" id="KW-1003">Cell membrane</keyword>
<evidence type="ECO:0000256" key="7">
    <source>
        <dbReference type="ARBA" id="ARBA00023136"/>
    </source>
</evidence>
<evidence type="ECO:0000256" key="8">
    <source>
        <dbReference type="SAM" id="Phobius"/>
    </source>
</evidence>
<comment type="caution">
    <text evidence="11">The sequence shown here is derived from an EMBL/GenBank/DDBJ whole genome shotgun (WGS) entry which is preliminary data.</text>
</comment>
<reference evidence="11 12" key="1">
    <citation type="submission" date="2024-09" db="EMBL/GenBank/DDBJ databases">
        <title>Draft genome sequence of Candidatus Magnetaquicoccaceae bacterium FCR-1.</title>
        <authorList>
            <person name="Shimoshige H."/>
            <person name="Shimamura S."/>
            <person name="Taoka A."/>
            <person name="Kobayashi H."/>
            <person name="Maekawa T."/>
        </authorList>
    </citation>
    <scope>NUCLEOTIDE SEQUENCE [LARGE SCALE GENOMIC DNA]</scope>
    <source>
        <strain evidence="11 12">FCR-1</strain>
    </source>
</reference>
<gene>
    <name evidence="11" type="primary">lolE</name>
    <name evidence="11" type="ORF">SIID45300_01110</name>
</gene>
<dbReference type="EMBL" id="BAAFGK010000004">
    <property type="protein sequence ID" value="GAB0056798.1"/>
    <property type="molecule type" value="Genomic_DNA"/>
</dbReference>
<keyword evidence="11" id="KW-0449">Lipoprotein</keyword>
<evidence type="ECO:0000256" key="2">
    <source>
        <dbReference type="ARBA" id="ARBA00005236"/>
    </source>
</evidence>
<dbReference type="Proteomes" id="UP001628193">
    <property type="component" value="Unassembled WGS sequence"/>
</dbReference>
<keyword evidence="5 8" id="KW-0812">Transmembrane</keyword>
<feature type="domain" description="ABC3 transporter permease C-terminal" evidence="9">
    <location>
        <begin position="280"/>
        <end position="413"/>
    </location>
</feature>
<protein>
    <submittedName>
        <fullName evidence="11">Lipoprotein-releasing system permease protein</fullName>
    </submittedName>
</protein>
<accession>A0ABQ0C7D5</accession>
<evidence type="ECO:0000313" key="12">
    <source>
        <dbReference type="Proteomes" id="UP001628193"/>
    </source>
</evidence>
<keyword evidence="3" id="KW-0813">Transport</keyword>
<dbReference type="NCBIfam" id="TIGR02212">
    <property type="entry name" value="lolCE"/>
    <property type="match status" value="1"/>
</dbReference>
<evidence type="ECO:0000256" key="4">
    <source>
        <dbReference type="ARBA" id="ARBA00022475"/>
    </source>
</evidence>
<evidence type="ECO:0000313" key="11">
    <source>
        <dbReference type="EMBL" id="GAB0056798.1"/>
    </source>
</evidence>
<name>A0ABQ0C7D5_9PROT</name>
<evidence type="ECO:0000259" key="9">
    <source>
        <dbReference type="Pfam" id="PF02687"/>
    </source>
</evidence>
<dbReference type="RefSeq" id="WP_420904520.1">
    <property type="nucleotide sequence ID" value="NZ_BAAFGK010000004.1"/>
</dbReference>
<dbReference type="InterPro" id="IPR003838">
    <property type="entry name" value="ABC3_permease_C"/>
</dbReference>
<evidence type="ECO:0000256" key="6">
    <source>
        <dbReference type="ARBA" id="ARBA00022989"/>
    </source>
</evidence>
<feature type="transmembrane region" description="Helical" evidence="8">
    <location>
        <begin position="321"/>
        <end position="347"/>
    </location>
</feature>
<feature type="domain" description="MacB-like periplasmic core" evidence="10">
    <location>
        <begin position="34"/>
        <end position="249"/>
    </location>
</feature>
<comment type="similarity">
    <text evidence="2">Belongs to the ABC-4 integral membrane protein family. LolC/E subfamily.</text>
</comment>
<feature type="transmembrane region" description="Helical" evidence="8">
    <location>
        <begin position="277"/>
        <end position="301"/>
    </location>
</feature>
<proteinExistence type="inferred from homology"/>
<feature type="transmembrane region" description="Helical" evidence="8">
    <location>
        <begin position="28"/>
        <end position="55"/>
    </location>
</feature>
<dbReference type="Pfam" id="PF12704">
    <property type="entry name" value="MacB_PCD"/>
    <property type="match status" value="1"/>
</dbReference>